<feature type="domain" description="Phosphodiester glycosidase" evidence="2">
    <location>
        <begin position="279"/>
        <end position="394"/>
    </location>
</feature>
<keyword evidence="1" id="KW-1133">Transmembrane helix</keyword>
<dbReference type="AlphaFoldDB" id="A0A0G1FF50"/>
<name>A0A0G1FF50_9BACT</name>
<dbReference type="EMBL" id="LCFB01000007">
    <property type="protein sequence ID" value="KKS85488.1"/>
    <property type="molecule type" value="Genomic_DNA"/>
</dbReference>
<comment type="caution">
    <text evidence="3">The sequence shown here is derived from an EMBL/GenBank/DDBJ whole genome shotgun (WGS) entry which is preliminary data.</text>
</comment>
<sequence length="396" mass="42496">MFKFPASQKLRFRLHISWLGVSVMVSVILLLVCMILSNRQNQLIAEISALQFKESELIANTASLSAELMTLQNEDTRKTNLELRRKITEVETTFGQVSKVLELISDARGQSVSVTNAEKELARAVNTLGNLNYAKAGEELTTVTTNLNSQITKKQAEVAVAAQAAQDLPSVGSYRRQSVTTSRGTFTVSLIAESLSGVRMITDSANDDTCTKDCAVLPLATYVSRNGGFAGINGSYFCPPDYPSCADKINSFNTLFFNARTKKYMNSNNNVYTSNPMVVQNADRSLRFMGSAQEWGRDTGIIGGISNYPMLVSGGNPTTSESGAKGPRGFLGVKSGTIYIGVVHAADFGDAAATLATLGLETAMNLDGGGSSALYYNGKYVVGPGRNLPNAIILAR</sequence>
<dbReference type="STRING" id="1618436.UV59_C0007G0071"/>
<reference evidence="3 4" key="1">
    <citation type="journal article" date="2015" name="Nature">
        <title>rRNA introns, odd ribosomes, and small enigmatic genomes across a large radiation of phyla.</title>
        <authorList>
            <person name="Brown C.T."/>
            <person name="Hug L.A."/>
            <person name="Thomas B.C."/>
            <person name="Sharon I."/>
            <person name="Castelle C.J."/>
            <person name="Singh A."/>
            <person name="Wilkins M.J."/>
            <person name="Williams K.H."/>
            <person name="Banfield J.F."/>
        </authorList>
    </citation>
    <scope>NUCLEOTIDE SEQUENCE [LARGE SCALE GENOMIC DNA]</scope>
</reference>
<dbReference type="Pfam" id="PF09992">
    <property type="entry name" value="NAGPA"/>
    <property type="match status" value="1"/>
</dbReference>
<proteinExistence type="predicted"/>
<feature type="transmembrane region" description="Helical" evidence="1">
    <location>
        <begin position="12"/>
        <end position="37"/>
    </location>
</feature>
<keyword evidence="1" id="KW-0812">Transmembrane</keyword>
<dbReference type="InterPro" id="IPR018711">
    <property type="entry name" value="NAGPA"/>
</dbReference>
<evidence type="ECO:0000256" key="1">
    <source>
        <dbReference type="SAM" id="Phobius"/>
    </source>
</evidence>
<evidence type="ECO:0000259" key="2">
    <source>
        <dbReference type="Pfam" id="PF09992"/>
    </source>
</evidence>
<organism evidence="3 4">
    <name type="scientific">Candidatus Gottesmanbacteria bacterium GW2011_GWA1_43_11</name>
    <dbReference type="NCBI Taxonomy" id="1618436"/>
    <lineage>
        <taxon>Bacteria</taxon>
        <taxon>Candidatus Gottesmaniibacteriota</taxon>
    </lineage>
</organism>
<dbReference type="Proteomes" id="UP000034543">
    <property type="component" value="Unassembled WGS sequence"/>
</dbReference>
<evidence type="ECO:0000313" key="4">
    <source>
        <dbReference type="Proteomes" id="UP000034543"/>
    </source>
</evidence>
<keyword evidence="1" id="KW-0472">Membrane</keyword>
<evidence type="ECO:0000313" key="3">
    <source>
        <dbReference type="EMBL" id="KKS85488.1"/>
    </source>
</evidence>
<gene>
    <name evidence="3" type="ORF">UV59_C0007G0071</name>
</gene>
<protein>
    <submittedName>
        <fullName evidence="3">Copper amine oxidase-like protein domain-containing protein</fullName>
    </submittedName>
</protein>
<accession>A0A0G1FF50</accession>